<evidence type="ECO:0000313" key="2">
    <source>
        <dbReference type="EMBL" id="KKN03613.1"/>
    </source>
</evidence>
<organism evidence="2">
    <name type="scientific">marine sediment metagenome</name>
    <dbReference type="NCBI Taxonomy" id="412755"/>
    <lineage>
        <taxon>unclassified sequences</taxon>
        <taxon>metagenomes</taxon>
        <taxon>ecological metagenomes</taxon>
    </lineage>
</organism>
<sequence length="86" mass="10040">MEQKHGRQGNIWELMEWAAIVVLSFSWALGITWLWVIMNAMIRGDGVFTMRFNDYGEGWPEVGIIWLLTLAHPVAVLILVRKLWRT</sequence>
<keyword evidence="1" id="KW-0472">Membrane</keyword>
<feature type="transmembrane region" description="Helical" evidence="1">
    <location>
        <begin position="62"/>
        <end position="80"/>
    </location>
</feature>
<protein>
    <submittedName>
        <fullName evidence="2">Uncharacterized protein</fullName>
    </submittedName>
</protein>
<name>A0A0F9QED8_9ZZZZ</name>
<feature type="transmembrane region" description="Helical" evidence="1">
    <location>
        <begin position="20"/>
        <end position="42"/>
    </location>
</feature>
<comment type="caution">
    <text evidence="2">The sequence shown here is derived from an EMBL/GenBank/DDBJ whole genome shotgun (WGS) entry which is preliminary data.</text>
</comment>
<dbReference type="EMBL" id="LAZR01005016">
    <property type="protein sequence ID" value="KKN03613.1"/>
    <property type="molecule type" value="Genomic_DNA"/>
</dbReference>
<gene>
    <name evidence="2" type="ORF">LCGC14_1106010</name>
</gene>
<keyword evidence="1" id="KW-1133">Transmembrane helix</keyword>
<keyword evidence="1" id="KW-0812">Transmembrane</keyword>
<evidence type="ECO:0000256" key="1">
    <source>
        <dbReference type="SAM" id="Phobius"/>
    </source>
</evidence>
<reference evidence="2" key="1">
    <citation type="journal article" date="2015" name="Nature">
        <title>Complex archaea that bridge the gap between prokaryotes and eukaryotes.</title>
        <authorList>
            <person name="Spang A."/>
            <person name="Saw J.H."/>
            <person name="Jorgensen S.L."/>
            <person name="Zaremba-Niedzwiedzka K."/>
            <person name="Martijn J."/>
            <person name="Lind A.E."/>
            <person name="van Eijk R."/>
            <person name="Schleper C."/>
            <person name="Guy L."/>
            <person name="Ettema T.J."/>
        </authorList>
    </citation>
    <scope>NUCLEOTIDE SEQUENCE</scope>
</reference>
<dbReference type="AlphaFoldDB" id="A0A0F9QED8"/>
<accession>A0A0F9QED8</accession>
<proteinExistence type="predicted"/>